<dbReference type="AlphaFoldDB" id="A0A1F5ZHW1"/>
<evidence type="ECO:0008006" key="4">
    <source>
        <dbReference type="Google" id="ProtNLM"/>
    </source>
</evidence>
<feature type="region of interest" description="Disordered" evidence="1">
    <location>
        <begin position="200"/>
        <end position="219"/>
    </location>
</feature>
<proteinExistence type="predicted"/>
<dbReference type="InterPro" id="IPR001646">
    <property type="entry name" value="5peptide_repeat"/>
</dbReference>
<reference evidence="2 3" key="1">
    <citation type="journal article" date="2016" name="Nat. Commun.">
        <title>Thousands of microbial genomes shed light on interconnected biogeochemical processes in an aquifer system.</title>
        <authorList>
            <person name="Anantharaman K."/>
            <person name="Brown C.T."/>
            <person name="Hug L.A."/>
            <person name="Sharon I."/>
            <person name="Castelle C.J."/>
            <person name="Probst A.J."/>
            <person name="Thomas B.C."/>
            <person name="Singh A."/>
            <person name="Wilkins M.J."/>
            <person name="Karaoz U."/>
            <person name="Brodie E.L."/>
            <person name="Williams K.H."/>
            <person name="Hubbard S.S."/>
            <person name="Banfield J.F."/>
        </authorList>
    </citation>
    <scope>NUCLEOTIDE SEQUENCE [LARGE SCALE GENOMIC DNA]</scope>
</reference>
<dbReference type="SUPFAM" id="SSF141571">
    <property type="entry name" value="Pentapeptide repeat-like"/>
    <property type="match status" value="1"/>
</dbReference>
<name>A0A1F5ZHW1_9BACT</name>
<dbReference type="Pfam" id="PF00805">
    <property type="entry name" value="Pentapeptide"/>
    <property type="match status" value="2"/>
</dbReference>
<evidence type="ECO:0000256" key="1">
    <source>
        <dbReference type="SAM" id="MobiDB-lite"/>
    </source>
</evidence>
<organism evidence="2 3">
    <name type="scientific">Candidatus Gottesmanbacteria bacterium RBG_13_45_10</name>
    <dbReference type="NCBI Taxonomy" id="1798370"/>
    <lineage>
        <taxon>Bacteria</taxon>
        <taxon>Candidatus Gottesmaniibacteriota</taxon>
    </lineage>
</organism>
<evidence type="ECO:0000313" key="3">
    <source>
        <dbReference type="Proteomes" id="UP000177268"/>
    </source>
</evidence>
<protein>
    <recommendedName>
        <fullName evidence="4">Pentapeptide repeat-containing protein</fullName>
    </recommendedName>
</protein>
<dbReference type="Gene3D" id="2.160.20.80">
    <property type="entry name" value="E3 ubiquitin-protein ligase SopA"/>
    <property type="match status" value="1"/>
</dbReference>
<feature type="compositionally biased region" description="Polar residues" evidence="1">
    <location>
        <begin position="200"/>
        <end position="212"/>
    </location>
</feature>
<dbReference type="EMBL" id="MFIZ01000010">
    <property type="protein sequence ID" value="OGG11923.1"/>
    <property type="molecule type" value="Genomic_DNA"/>
</dbReference>
<evidence type="ECO:0000313" key="2">
    <source>
        <dbReference type="EMBL" id="OGG11923.1"/>
    </source>
</evidence>
<dbReference type="Proteomes" id="UP000177268">
    <property type="component" value="Unassembled WGS sequence"/>
</dbReference>
<gene>
    <name evidence="2" type="ORF">A2Z00_04350</name>
</gene>
<comment type="caution">
    <text evidence="2">The sequence shown here is derived from an EMBL/GenBank/DDBJ whole genome shotgun (WGS) entry which is preliminary data.</text>
</comment>
<sequence>MLNLQKYFPLSVAFLVGVILTQAISYIHAQEGNLIHGCVRPAGLLRIIDENETCNPNETPLTWNIQGPAGPAGPMGPTGATGSQGSNNVAPFLYCTRCDINGDTAGNRFVNLNLTNALWSETSFTDINFQGVNLTSANLNASGFGRVDFTNATLVNTDFSDRPYGSSAFNEVNFTNANLLGANFSGVTEMNNITWSNTTCPDGTNSDNNGNTCEGHLTP</sequence>
<dbReference type="STRING" id="1798370.A2Z00_04350"/>
<accession>A0A1F5ZHW1</accession>